<proteinExistence type="predicted"/>
<name>A0A2T1AIQ0_TRISK</name>
<evidence type="ECO:0000256" key="1">
    <source>
        <dbReference type="SAM" id="SignalP"/>
    </source>
</evidence>
<dbReference type="RefSeq" id="WP_207796906.1">
    <property type="nucleotide sequence ID" value="NZ_JAGDDX010000002.1"/>
</dbReference>
<evidence type="ECO:0008006" key="4">
    <source>
        <dbReference type="Google" id="ProtNLM"/>
    </source>
</evidence>
<keyword evidence="1" id="KW-0732">Signal</keyword>
<organism evidence="2 3">
    <name type="scientific">Tritonibacter scottomollicae</name>
    <name type="common">Epibacterium scottomollicae</name>
    <dbReference type="NCBI Taxonomy" id="483013"/>
    <lineage>
        <taxon>Bacteria</taxon>
        <taxon>Pseudomonadati</taxon>
        <taxon>Pseudomonadota</taxon>
        <taxon>Alphaproteobacteria</taxon>
        <taxon>Rhodobacterales</taxon>
        <taxon>Paracoccaceae</taxon>
        <taxon>Tritonibacter</taxon>
    </lineage>
</organism>
<evidence type="ECO:0000313" key="3">
    <source>
        <dbReference type="Proteomes" id="UP000237718"/>
    </source>
</evidence>
<dbReference type="AlphaFoldDB" id="A0A2T1AIQ0"/>
<feature type="chain" id="PRO_5015548034" description="NADH dehydrogenase subunit E" evidence="1">
    <location>
        <begin position="34"/>
        <end position="149"/>
    </location>
</feature>
<dbReference type="InterPro" id="IPR020349">
    <property type="entry name" value="Uncharacterised_14.7kDa"/>
</dbReference>
<accession>A0A2T1AIQ0</accession>
<sequence>MSETIAILPARRTVIATSLAALAALLLAFGASAGEAKPSLRDVQEIEDPLFAVAVASEVSDQCDRLAPRTLKGLNQLYQIRSRANALGYSDDEIKSYIKSDQEKSRMRAKGERLLRQEGVKLDQPETFCSYGLAEIEKNSAIGVLLRAK</sequence>
<dbReference type="Proteomes" id="UP000237718">
    <property type="component" value="Unassembled WGS sequence"/>
</dbReference>
<reference evidence="2 3" key="1">
    <citation type="submission" date="2018-03" db="EMBL/GenBank/DDBJ databases">
        <title>Genomic Encyclopedia of Archaeal and Bacterial Type Strains, Phase II (KMG-II): from individual species to whole genera.</title>
        <authorList>
            <person name="Goeker M."/>
        </authorList>
    </citation>
    <scope>NUCLEOTIDE SEQUENCE [LARGE SCALE GENOMIC DNA]</scope>
    <source>
        <strain evidence="2 3">DSM 25328</strain>
    </source>
</reference>
<evidence type="ECO:0000313" key="2">
    <source>
        <dbReference type="EMBL" id="PRZ48450.1"/>
    </source>
</evidence>
<dbReference type="EMBL" id="PVUF01000004">
    <property type="protein sequence ID" value="PRZ48450.1"/>
    <property type="molecule type" value="Genomic_DNA"/>
</dbReference>
<feature type="signal peptide" evidence="1">
    <location>
        <begin position="1"/>
        <end position="33"/>
    </location>
</feature>
<comment type="caution">
    <text evidence="2">The sequence shown here is derived from an EMBL/GenBank/DDBJ whole genome shotgun (WGS) entry which is preliminary data.</text>
</comment>
<gene>
    <name evidence="2" type="ORF">CLV89_104278</name>
</gene>
<protein>
    <recommendedName>
        <fullName evidence="4">NADH dehydrogenase subunit E</fullName>
    </recommendedName>
</protein>
<dbReference type="Pfam" id="PF17267">
    <property type="entry name" value="DUF5333"/>
    <property type="match status" value="1"/>
</dbReference>